<keyword evidence="3" id="KW-1185">Reference proteome</keyword>
<gene>
    <name evidence="2" type="ORF">J2S66_000838</name>
</gene>
<comment type="caution">
    <text evidence="2">The sequence shown here is derived from an EMBL/GenBank/DDBJ whole genome shotgun (WGS) entry which is preliminary data.</text>
</comment>
<protein>
    <submittedName>
        <fullName evidence="2">Uncharacterized protein</fullName>
    </submittedName>
</protein>
<name>A0ABU1PRA6_9PSEU</name>
<evidence type="ECO:0000313" key="2">
    <source>
        <dbReference type="EMBL" id="MDR6592454.1"/>
    </source>
</evidence>
<reference evidence="2 3" key="1">
    <citation type="submission" date="2023-07" db="EMBL/GenBank/DDBJ databases">
        <title>Sequencing the genomes of 1000 actinobacteria strains.</title>
        <authorList>
            <person name="Klenk H.-P."/>
        </authorList>
    </citation>
    <scope>NUCLEOTIDE SEQUENCE [LARGE SCALE GENOMIC DNA]</scope>
    <source>
        <strain evidence="2 3">DSM 43749</strain>
    </source>
</reference>
<keyword evidence="1" id="KW-0812">Transmembrane</keyword>
<dbReference type="Proteomes" id="UP001268819">
    <property type="component" value="Unassembled WGS sequence"/>
</dbReference>
<dbReference type="EMBL" id="JAVDSG010000001">
    <property type="protein sequence ID" value="MDR6592454.1"/>
    <property type="molecule type" value="Genomic_DNA"/>
</dbReference>
<organism evidence="2 3">
    <name type="scientific">Saccharothrix longispora</name>
    <dbReference type="NCBI Taxonomy" id="33920"/>
    <lineage>
        <taxon>Bacteria</taxon>
        <taxon>Bacillati</taxon>
        <taxon>Actinomycetota</taxon>
        <taxon>Actinomycetes</taxon>
        <taxon>Pseudonocardiales</taxon>
        <taxon>Pseudonocardiaceae</taxon>
        <taxon>Saccharothrix</taxon>
    </lineage>
</organism>
<accession>A0ABU1PRA6</accession>
<keyword evidence="1" id="KW-0472">Membrane</keyword>
<proteinExistence type="predicted"/>
<evidence type="ECO:0000256" key="1">
    <source>
        <dbReference type="SAM" id="Phobius"/>
    </source>
</evidence>
<dbReference type="RefSeq" id="WP_310304001.1">
    <property type="nucleotide sequence ID" value="NZ_BAAAXB010000001.1"/>
</dbReference>
<keyword evidence="1" id="KW-1133">Transmembrane helix</keyword>
<sequence>MPPVAEGRYVPDSSAVLGQRSGLVGSFFVYLALLFAALAGPAFAVIGFVVEDGVRAMAWTGLGVTLFMTPLAVFFWRGLAAGRKAERRVRAVGLPAAAEIVAVTRASVGEDFGVELTLRVSGTGIAPFVGRVTCLAEDDLVVGTVLRALVDPADNAFTVVGR</sequence>
<feature type="transmembrane region" description="Helical" evidence="1">
    <location>
        <begin position="56"/>
        <end position="80"/>
    </location>
</feature>
<evidence type="ECO:0000313" key="3">
    <source>
        <dbReference type="Proteomes" id="UP001268819"/>
    </source>
</evidence>
<feature type="transmembrane region" description="Helical" evidence="1">
    <location>
        <begin position="27"/>
        <end position="50"/>
    </location>
</feature>